<comment type="caution">
    <text evidence="2">The sequence shown here is derived from an EMBL/GenBank/DDBJ whole genome shotgun (WGS) entry which is preliminary data.</text>
</comment>
<evidence type="ECO:0000256" key="1">
    <source>
        <dbReference type="SAM" id="MobiDB-lite"/>
    </source>
</evidence>
<feature type="region of interest" description="Disordered" evidence="1">
    <location>
        <begin position="34"/>
        <end position="68"/>
    </location>
</feature>
<sequence>MKHKRACGHGAVQEPKMGWEYVEKSTHRVISRIKQSGPPKAKDRKVVCRAKPRQVSSSRSHNQRQKRRFAKCKICGIAHLTSLRP</sequence>
<proteinExistence type="predicted"/>
<protein>
    <submittedName>
        <fullName evidence="2">Uncharacterized protein</fullName>
    </submittedName>
</protein>
<name>A0A4Y2AAC7_ARAVE</name>
<accession>A0A4Y2AAC7</accession>
<dbReference type="AlphaFoldDB" id="A0A4Y2AAC7"/>
<keyword evidence="3" id="KW-1185">Reference proteome</keyword>
<reference evidence="2 3" key="1">
    <citation type="journal article" date="2019" name="Sci. Rep.">
        <title>Orb-weaving spider Araneus ventricosus genome elucidates the spidroin gene catalogue.</title>
        <authorList>
            <person name="Kono N."/>
            <person name="Nakamura H."/>
            <person name="Ohtoshi R."/>
            <person name="Moran D.A.P."/>
            <person name="Shinohara A."/>
            <person name="Yoshida Y."/>
            <person name="Fujiwara M."/>
            <person name="Mori M."/>
            <person name="Tomita M."/>
            <person name="Arakawa K."/>
        </authorList>
    </citation>
    <scope>NUCLEOTIDE SEQUENCE [LARGE SCALE GENOMIC DNA]</scope>
</reference>
<evidence type="ECO:0000313" key="3">
    <source>
        <dbReference type="Proteomes" id="UP000499080"/>
    </source>
</evidence>
<evidence type="ECO:0000313" key="2">
    <source>
        <dbReference type="EMBL" id="GBL75894.1"/>
    </source>
</evidence>
<dbReference type="EMBL" id="BGPR01000009">
    <property type="protein sequence ID" value="GBL75894.1"/>
    <property type="molecule type" value="Genomic_DNA"/>
</dbReference>
<dbReference type="Proteomes" id="UP000499080">
    <property type="component" value="Unassembled WGS sequence"/>
</dbReference>
<gene>
    <name evidence="2" type="ORF">AVEN_234236_1</name>
</gene>
<organism evidence="2 3">
    <name type="scientific">Araneus ventricosus</name>
    <name type="common">Orbweaver spider</name>
    <name type="synonym">Epeira ventricosa</name>
    <dbReference type="NCBI Taxonomy" id="182803"/>
    <lineage>
        <taxon>Eukaryota</taxon>
        <taxon>Metazoa</taxon>
        <taxon>Ecdysozoa</taxon>
        <taxon>Arthropoda</taxon>
        <taxon>Chelicerata</taxon>
        <taxon>Arachnida</taxon>
        <taxon>Araneae</taxon>
        <taxon>Araneomorphae</taxon>
        <taxon>Entelegynae</taxon>
        <taxon>Araneoidea</taxon>
        <taxon>Araneidae</taxon>
        <taxon>Araneus</taxon>
    </lineage>
</organism>